<organism evidence="2 3">
    <name type="scientific">Chloroherpeton thalassium (strain ATCC 35110 / GB-78)</name>
    <dbReference type="NCBI Taxonomy" id="517418"/>
    <lineage>
        <taxon>Bacteria</taxon>
        <taxon>Pseudomonadati</taxon>
        <taxon>Chlorobiota</taxon>
        <taxon>Chlorobiia</taxon>
        <taxon>Chlorobiales</taxon>
        <taxon>Chloroherpetonaceae</taxon>
        <taxon>Chloroherpeton</taxon>
    </lineage>
</organism>
<reference evidence="2 3" key="1">
    <citation type="submission" date="2008-06" db="EMBL/GenBank/DDBJ databases">
        <title>Complete sequence of Chloroherpeton thalassium ATCC 35110.</title>
        <authorList>
            <consortium name="US DOE Joint Genome Institute"/>
            <person name="Lucas S."/>
            <person name="Copeland A."/>
            <person name="Lapidus A."/>
            <person name="Glavina del Rio T."/>
            <person name="Dalin E."/>
            <person name="Tice H."/>
            <person name="Bruce D."/>
            <person name="Goodwin L."/>
            <person name="Pitluck S."/>
            <person name="Schmutz J."/>
            <person name="Larimer F."/>
            <person name="Land M."/>
            <person name="Hauser L."/>
            <person name="Kyrpides N."/>
            <person name="Mikhailova N."/>
            <person name="Liu Z."/>
            <person name="Li T."/>
            <person name="Zhao F."/>
            <person name="Overmann J."/>
            <person name="Bryant D.A."/>
            <person name="Richardson P."/>
        </authorList>
    </citation>
    <scope>NUCLEOTIDE SEQUENCE [LARGE SCALE GENOMIC DNA]</scope>
    <source>
        <strain evidence="3">ATCC 35110 / GB-78</strain>
    </source>
</reference>
<keyword evidence="3" id="KW-1185">Reference proteome</keyword>
<dbReference type="Proteomes" id="UP000001208">
    <property type="component" value="Chromosome"/>
</dbReference>
<dbReference type="PANTHER" id="PTHR40660:SF1">
    <property type="entry name" value="5'-PHOSPHATE OXIDASE PUTATIVE DOMAIN-CONTAINING PROTEIN-RELATED"/>
    <property type="match status" value="1"/>
</dbReference>
<name>B3QVM3_CHLT3</name>
<dbReference type="PANTHER" id="PTHR40660">
    <property type="entry name" value="5'-PHOSPHATE OXIDASE PUTATIVE DOMAIN-CONTAINING PROTEIN-RELATED"/>
    <property type="match status" value="1"/>
</dbReference>
<dbReference type="KEGG" id="cts:Ctha_0610"/>
<dbReference type="OrthoDB" id="7867371at2"/>
<dbReference type="RefSeq" id="WP_012499164.1">
    <property type="nucleotide sequence ID" value="NC_011026.1"/>
</dbReference>
<proteinExistence type="predicted"/>
<feature type="domain" description="Pyridoxamine 5'-phosphate oxidase N-terminal" evidence="1">
    <location>
        <begin position="4"/>
        <end position="120"/>
    </location>
</feature>
<dbReference type="eggNOG" id="COG3576">
    <property type="taxonomic scope" value="Bacteria"/>
</dbReference>
<dbReference type="EMBL" id="CP001100">
    <property type="protein sequence ID" value="ACF13080.1"/>
    <property type="molecule type" value="Genomic_DNA"/>
</dbReference>
<dbReference type="Pfam" id="PF01243">
    <property type="entry name" value="PNPOx_N"/>
    <property type="match status" value="1"/>
</dbReference>
<protein>
    <submittedName>
        <fullName evidence="2">Pyridoxamine 5'-phosphate oxidase-related FMN-binding</fullName>
    </submittedName>
</protein>
<dbReference type="SUPFAM" id="SSF50475">
    <property type="entry name" value="FMN-binding split barrel"/>
    <property type="match status" value="1"/>
</dbReference>
<dbReference type="STRING" id="517418.Ctha_0610"/>
<dbReference type="HOGENOM" id="CLU_118461_1_0_10"/>
<gene>
    <name evidence="2" type="ordered locus">Ctha_0610</name>
</gene>
<dbReference type="InterPro" id="IPR011576">
    <property type="entry name" value="Pyridox_Oxase_N"/>
</dbReference>
<dbReference type="AlphaFoldDB" id="B3QVM3"/>
<dbReference type="Gene3D" id="2.30.110.10">
    <property type="entry name" value="Electron Transport, Fmn-binding Protein, Chain A"/>
    <property type="match status" value="1"/>
</dbReference>
<dbReference type="InterPro" id="IPR012349">
    <property type="entry name" value="Split_barrel_FMN-bd"/>
</dbReference>
<evidence type="ECO:0000259" key="1">
    <source>
        <dbReference type="Pfam" id="PF01243"/>
    </source>
</evidence>
<evidence type="ECO:0000313" key="2">
    <source>
        <dbReference type="EMBL" id="ACF13080.1"/>
    </source>
</evidence>
<evidence type="ECO:0000313" key="3">
    <source>
        <dbReference type="Proteomes" id="UP000001208"/>
    </source>
</evidence>
<sequence>MSLLTEEMKDLVNNAQVWVLATADLDGIPNAVPVNWCELLDSQTMMLINNCMKKTIENIEQNPKVAVSVWKGVKGFQFKGTARIESSGAFFEEAEQIMRSANPALTPKSVILIDINEVFSMSSGEHASERADG</sequence>
<accession>B3QVM3</accession>